<gene>
    <name evidence="1" type="ORF">C6P45_000120</name>
</gene>
<comment type="caution">
    <text evidence="1">The sequence shown here is derived from an EMBL/GenBank/DDBJ whole genome shotgun (WGS) entry which is preliminary data.</text>
</comment>
<dbReference type="Gene3D" id="3.10.20.720">
    <property type="match status" value="1"/>
</dbReference>
<sequence length="410" mass="47457">MINDIYDTYIPPNYKKDIVIQKLKRLPVITLCKLIVEWISRFPLKHGRVNSHNIKDHLEILLKTKIGRPELAKLITLKYWNYGLNMYQLAQLDTMILLQHPKSYLWNSHRIYRTETDRFPALIIPNDFTRVLQELFQRQNQKCHIFYYRHPNLPLNMFRISLFELSRGDQHYIERTPFYVVFTVSKSPIIIHTHYRESDTYAKLIMQLIKESIMITSRVQSNSITSMNDTKDSAYITLKDEGSNPIKNLSNIYLTSGIDGTGNTVASWQSYSNGSSDVSPLSHPSKHQSIKGKEAITKFDDKLERKRKSMLRFHGKELDGEPVYDNDIPVEKIKFTIENHIDEEDPLATPIQINFSFTGKDVFGGIHELCDEGVIDIDKIPGWLCGDNGTKSGNVIDGDFEEYKKRGGLI</sequence>
<dbReference type="AlphaFoldDB" id="A0A9P6WDX4"/>
<dbReference type="GO" id="GO:0034080">
    <property type="term" value="P:CENP-A containing chromatin assembly"/>
    <property type="evidence" value="ECO:0007669"/>
    <property type="project" value="InterPro"/>
</dbReference>
<evidence type="ECO:0000313" key="1">
    <source>
        <dbReference type="EMBL" id="KAG0671629.1"/>
    </source>
</evidence>
<protein>
    <submittedName>
        <fullName evidence="1">Uncharacterized protein</fullName>
    </submittedName>
</protein>
<organism evidence="1 2">
    <name type="scientific">Maudiozyma exigua</name>
    <name type="common">Yeast</name>
    <name type="synonym">Kazachstania exigua</name>
    <dbReference type="NCBI Taxonomy" id="34358"/>
    <lineage>
        <taxon>Eukaryota</taxon>
        <taxon>Fungi</taxon>
        <taxon>Dikarya</taxon>
        <taxon>Ascomycota</taxon>
        <taxon>Saccharomycotina</taxon>
        <taxon>Saccharomycetes</taxon>
        <taxon>Saccharomycetales</taxon>
        <taxon>Saccharomycetaceae</taxon>
        <taxon>Maudiozyma</taxon>
    </lineage>
</organism>
<dbReference type="EMBL" id="PUHR01000010">
    <property type="protein sequence ID" value="KAG0671629.1"/>
    <property type="molecule type" value="Genomic_DNA"/>
</dbReference>
<reference evidence="1 2" key="1">
    <citation type="submission" date="2020-11" db="EMBL/GenBank/DDBJ databases">
        <title>Kefir isolates.</title>
        <authorList>
            <person name="Marcisauskas S."/>
            <person name="Kim Y."/>
            <person name="Blasche S."/>
        </authorList>
    </citation>
    <scope>NUCLEOTIDE SEQUENCE [LARGE SCALE GENOMIC DNA]</scope>
    <source>
        <strain evidence="1 2">OG2</strain>
    </source>
</reference>
<proteinExistence type="predicted"/>
<dbReference type="InterPro" id="IPR007902">
    <property type="entry name" value="Chl4/mis15/CENP-N"/>
</dbReference>
<accession>A0A9P6WDX4</accession>
<keyword evidence="2" id="KW-1185">Reference proteome</keyword>
<dbReference type="OrthoDB" id="6585699at2759"/>
<dbReference type="Proteomes" id="UP000750334">
    <property type="component" value="Unassembled WGS sequence"/>
</dbReference>
<evidence type="ECO:0000313" key="2">
    <source>
        <dbReference type="Proteomes" id="UP000750334"/>
    </source>
</evidence>
<name>A0A9P6WDX4_MAUEX</name>
<dbReference type="Pfam" id="PF05238">
    <property type="entry name" value="CENP-N"/>
    <property type="match status" value="1"/>
</dbReference>
<dbReference type="GO" id="GO:0007059">
    <property type="term" value="P:chromosome segregation"/>
    <property type="evidence" value="ECO:0007669"/>
    <property type="project" value="InterPro"/>
</dbReference>